<dbReference type="GO" id="GO:0051056">
    <property type="term" value="P:regulation of small GTPase mediated signal transduction"/>
    <property type="evidence" value="ECO:0007669"/>
    <property type="project" value="InterPro"/>
</dbReference>
<evidence type="ECO:0000313" key="6">
    <source>
        <dbReference type="Proteomes" id="UP000695562"/>
    </source>
</evidence>
<protein>
    <recommendedName>
        <fullName evidence="3">GTPase-activating Rap/Ran-GAP domain-like protein 3</fullName>
    </recommendedName>
</protein>
<dbReference type="Proteomes" id="UP000695562">
    <property type="component" value="Unassembled WGS sequence"/>
</dbReference>
<evidence type="ECO:0000256" key="3">
    <source>
        <dbReference type="ARBA" id="ARBA00069072"/>
    </source>
</evidence>
<keyword evidence="1" id="KW-0343">GTPase activation</keyword>
<dbReference type="Gene3D" id="3.40.50.11210">
    <property type="entry name" value="Rap/Ran-GAP"/>
    <property type="match status" value="1"/>
</dbReference>
<evidence type="ECO:0000313" key="5">
    <source>
        <dbReference type="EMBL" id="KAF2068661.1"/>
    </source>
</evidence>
<dbReference type="EMBL" id="AJWJ01000885">
    <property type="protein sequence ID" value="KAF2068661.1"/>
    <property type="molecule type" value="Genomic_DNA"/>
</dbReference>
<dbReference type="InterPro" id="IPR035974">
    <property type="entry name" value="Rap/Ran-GAP_sf"/>
</dbReference>
<evidence type="ECO:0000256" key="2">
    <source>
        <dbReference type="ARBA" id="ARBA00060925"/>
    </source>
</evidence>
<dbReference type="PANTHER" id="PTHR15711:SF65">
    <property type="entry name" value="RAPGAP_RANGAP DOMAIN-CONTAINING PROTEIN"/>
    <property type="match status" value="1"/>
</dbReference>
<dbReference type="SUPFAM" id="SSF111347">
    <property type="entry name" value="Rap/Ran-GAP"/>
    <property type="match status" value="1"/>
</dbReference>
<dbReference type="AlphaFoldDB" id="A0A8J4PM17"/>
<keyword evidence="6" id="KW-1185">Reference proteome</keyword>
<organism evidence="5 6">
    <name type="scientific">Polysphondylium violaceum</name>
    <dbReference type="NCBI Taxonomy" id="133409"/>
    <lineage>
        <taxon>Eukaryota</taxon>
        <taxon>Amoebozoa</taxon>
        <taxon>Evosea</taxon>
        <taxon>Eumycetozoa</taxon>
        <taxon>Dictyostelia</taxon>
        <taxon>Dictyosteliales</taxon>
        <taxon>Dictyosteliaceae</taxon>
        <taxon>Polysphondylium</taxon>
    </lineage>
</organism>
<evidence type="ECO:0000256" key="1">
    <source>
        <dbReference type="ARBA" id="ARBA00022468"/>
    </source>
</evidence>
<proteinExistence type="inferred from homology"/>
<name>A0A8J4PM17_9MYCE</name>
<gene>
    <name evidence="5" type="ORF">CYY_010012</name>
</gene>
<dbReference type="InterPro" id="IPR000331">
    <property type="entry name" value="Rap/Ran_GAP_dom"/>
</dbReference>
<dbReference type="InterPro" id="IPR050989">
    <property type="entry name" value="Rap1_Ran_GAP"/>
</dbReference>
<comment type="similarity">
    <text evidence="2">Belongs to the GARNL3 family.</text>
</comment>
<feature type="domain" description="Rap-GAP" evidence="4">
    <location>
        <begin position="139"/>
        <end position="357"/>
    </location>
</feature>
<dbReference type="Pfam" id="PF02145">
    <property type="entry name" value="Rap_GAP"/>
    <property type="match status" value="1"/>
</dbReference>
<sequence length="363" mass="41086">MIASAVGYNIEGSNADSPQVVYDCNIPNLLDDVFDLSDNDSIFYRDHFLNKEHYNFLSGPSPANGPVGISIVEDSKNFIALVRSQTGNQRITIPIENVKASWWRRLFRTGPSPYDILKALGNQYNGLKLITDPRLPQAFMNLEEKQTIKGFKFGILYAQEGQNKEDEMFSNVQTSPEFEEFLDFIGERVPLNGWGNFRAGLDVRTGTTGSHSIYQRWNNNEVMYHVSCMLPFNEKDKQQLERKRHIGNDIVVIVFQDGDTVYRPTTISSRQVHVVLLVKAVTVESDPGQRYYKMAIVSKDSVPNFGPAMPQNGLFKKDQAFKDFFYAKLLNAEKASYSAPILGVKLSRTRVALLKDVSEAFVK</sequence>
<dbReference type="PANTHER" id="PTHR15711">
    <property type="entry name" value="RAP GTPASE-ACTIVATING PROTEIN"/>
    <property type="match status" value="1"/>
</dbReference>
<reference evidence="5" key="1">
    <citation type="submission" date="2020-01" db="EMBL/GenBank/DDBJ databases">
        <title>Development of genomics and gene disruption for Polysphondylium violaceum indicates a role for the polyketide synthase stlB in stalk morphogenesis.</title>
        <authorList>
            <person name="Narita B."/>
            <person name="Kawabe Y."/>
            <person name="Kin K."/>
            <person name="Saito T."/>
            <person name="Gibbs R."/>
            <person name="Kuspa A."/>
            <person name="Muzny D."/>
            <person name="Queller D."/>
            <person name="Richards S."/>
            <person name="Strassman J."/>
            <person name="Sucgang R."/>
            <person name="Worley K."/>
            <person name="Schaap P."/>
        </authorList>
    </citation>
    <scope>NUCLEOTIDE SEQUENCE</scope>
    <source>
        <strain evidence="5">QSvi11</strain>
    </source>
</reference>
<dbReference type="FunFam" id="3.40.50.11210:FF:000006">
    <property type="entry name" value="GTPase-activating Rap/Ran-GAP domain-like protein 3 isoform X1"/>
    <property type="match status" value="1"/>
</dbReference>
<accession>A0A8J4PM17</accession>
<dbReference type="OrthoDB" id="2499658at2759"/>
<dbReference type="PROSITE" id="PS50085">
    <property type="entry name" value="RAPGAP"/>
    <property type="match status" value="1"/>
</dbReference>
<comment type="caution">
    <text evidence="5">The sequence shown here is derived from an EMBL/GenBank/DDBJ whole genome shotgun (WGS) entry which is preliminary data.</text>
</comment>
<dbReference type="GO" id="GO:0005096">
    <property type="term" value="F:GTPase activator activity"/>
    <property type="evidence" value="ECO:0007669"/>
    <property type="project" value="UniProtKB-KW"/>
</dbReference>
<evidence type="ECO:0000259" key="4">
    <source>
        <dbReference type="PROSITE" id="PS50085"/>
    </source>
</evidence>